<dbReference type="VEuPathDB" id="FungiDB:GGTG_07997"/>
<dbReference type="GeneID" id="20348455"/>
<reference evidence="1" key="2">
    <citation type="submission" date="2010-07" db="EMBL/GenBank/DDBJ databases">
        <authorList>
            <consortium name="The Broad Institute Genome Sequencing Platform"/>
            <consortium name="Broad Institute Genome Sequencing Center for Infectious Disease"/>
            <person name="Ma L.-J."/>
            <person name="Dead R."/>
            <person name="Young S."/>
            <person name="Zeng Q."/>
            <person name="Koehrsen M."/>
            <person name="Alvarado L."/>
            <person name="Berlin A."/>
            <person name="Chapman S.B."/>
            <person name="Chen Z."/>
            <person name="Freedman E."/>
            <person name="Gellesch M."/>
            <person name="Goldberg J."/>
            <person name="Griggs A."/>
            <person name="Gujja S."/>
            <person name="Heilman E.R."/>
            <person name="Heiman D."/>
            <person name="Hepburn T."/>
            <person name="Howarth C."/>
            <person name="Jen D."/>
            <person name="Larson L."/>
            <person name="Mehta T."/>
            <person name="Neiman D."/>
            <person name="Pearson M."/>
            <person name="Roberts A."/>
            <person name="Saif S."/>
            <person name="Shea T."/>
            <person name="Shenoy N."/>
            <person name="Sisk P."/>
            <person name="Stolte C."/>
            <person name="Sykes S."/>
            <person name="Walk T."/>
            <person name="White J."/>
            <person name="Yandava C."/>
            <person name="Haas B."/>
            <person name="Nusbaum C."/>
            <person name="Birren B."/>
        </authorList>
    </citation>
    <scope>NUCLEOTIDE SEQUENCE</scope>
    <source>
        <strain evidence="1">R3-111a-1</strain>
    </source>
</reference>
<keyword evidence="3" id="KW-1185">Reference proteome</keyword>
<dbReference type="AlphaFoldDB" id="J3P3A9"/>
<reference evidence="2" key="5">
    <citation type="submission" date="2018-04" db="UniProtKB">
        <authorList>
            <consortium name="EnsemblFungi"/>
        </authorList>
    </citation>
    <scope>IDENTIFICATION</scope>
    <source>
        <strain evidence="2">R3-111a-1</strain>
    </source>
</reference>
<dbReference type="RefSeq" id="XP_009224095.1">
    <property type="nucleotide sequence ID" value="XM_009225831.1"/>
</dbReference>
<protein>
    <submittedName>
        <fullName evidence="1 2">Uncharacterized protein</fullName>
    </submittedName>
</protein>
<dbReference type="HOGENOM" id="CLU_2589892_0_0_1"/>
<evidence type="ECO:0000313" key="2">
    <source>
        <dbReference type="EnsemblFungi" id="EJT74151"/>
    </source>
</evidence>
<proteinExistence type="predicted"/>
<dbReference type="EMBL" id="GL385398">
    <property type="protein sequence ID" value="EJT74151.1"/>
    <property type="molecule type" value="Genomic_DNA"/>
</dbReference>
<dbReference type="EnsemblFungi" id="EJT74151">
    <property type="protein sequence ID" value="EJT74151"/>
    <property type="gene ID" value="GGTG_07997"/>
</dbReference>
<reference evidence="1" key="3">
    <citation type="submission" date="2010-09" db="EMBL/GenBank/DDBJ databases">
        <title>Annotation of Gaeumannomyces graminis var. tritici R3-111a-1.</title>
        <authorList>
            <consortium name="The Broad Institute Genome Sequencing Platform"/>
            <person name="Ma L.-J."/>
            <person name="Dead R."/>
            <person name="Young S.K."/>
            <person name="Zeng Q."/>
            <person name="Gargeya S."/>
            <person name="Fitzgerald M."/>
            <person name="Haas B."/>
            <person name="Abouelleil A."/>
            <person name="Alvarado L."/>
            <person name="Arachchi H.M."/>
            <person name="Berlin A."/>
            <person name="Brown A."/>
            <person name="Chapman S.B."/>
            <person name="Chen Z."/>
            <person name="Dunbar C."/>
            <person name="Freedman E."/>
            <person name="Gearin G."/>
            <person name="Gellesch M."/>
            <person name="Goldberg J."/>
            <person name="Griggs A."/>
            <person name="Gujja S."/>
            <person name="Heiman D."/>
            <person name="Howarth C."/>
            <person name="Larson L."/>
            <person name="Lui A."/>
            <person name="MacDonald P.J.P."/>
            <person name="Mehta T."/>
            <person name="Montmayeur A."/>
            <person name="Murphy C."/>
            <person name="Neiman D."/>
            <person name="Pearson M."/>
            <person name="Priest M."/>
            <person name="Roberts A."/>
            <person name="Saif S."/>
            <person name="Shea T."/>
            <person name="Shenoy N."/>
            <person name="Sisk P."/>
            <person name="Stolte C."/>
            <person name="Sykes S."/>
            <person name="Yandava C."/>
            <person name="Wortman J."/>
            <person name="Nusbaum C."/>
            <person name="Birren B."/>
        </authorList>
    </citation>
    <scope>NUCLEOTIDE SEQUENCE</scope>
    <source>
        <strain evidence="1">R3-111a-1</strain>
    </source>
</reference>
<name>J3P3A9_GAET3</name>
<reference evidence="2" key="4">
    <citation type="journal article" date="2015" name="G3 (Bethesda)">
        <title>Genome sequences of three phytopathogenic species of the Magnaporthaceae family of fungi.</title>
        <authorList>
            <person name="Okagaki L.H."/>
            <person name="Nunes C.C."/>
            <person name="Sailsbery J."/>
            <person name="Clay B."/>
            <person name="Brown D."/>
            <person name="John T."/>
            <person name="Oh Y."/>
            <person name="Young N."/>
            <person name="Fitzgerald M."/>
            <person name="Haas B.J."/>
            <person name="Zeng Q."/>
            <person name="Young S."/>
            <person name="Adiconis X."/>
            <person name="Fan L."/>
            <person name="Levin J.Z."/>
            <person name="Mitchell T.K."/>
            <person name="Okubara P.A."/>
            <person name="Farman M.L."/>
            <person name="Kohn L.M."/>
            <person name="Birren B."/>
            <person name="Ma L.-J."/>
            <person name="Dean R.A."/>
        </authorList>
    </citation>
    <scope>NUCLEOTIDE SEQUENCE</scope>
    <source>
        <strain evidence="2">R3-111a-1</strain>
    </source>
</reference>
<organism evidence="1">
    <name type="scientific">Gaeumannomyces tritici (strain R3-111a-1)</name>
    <name type="common">Wheat and barley take-all root rot fungus</name>
    <name type="synonym">Gaeumannomyces graminis var. tritici</name>
    <dbReference type="NCBI Taxonomy" id="644352"/>
    <lineage>
        <taxon>Eukaryota</taxon>
        <taxon>Fungi</taxon>
        <taxon>Dikarya</taxon>
        <taxon>Ascomycota</taxon>
        <taxon>Pezizomycotina</taxon>
        <taxon>Sordariomycetes</taxon>
        <taxon>Sordariomycetidae</taxon>
        <taxon>Magnaporthales</taxon>
        <taxon>Magnaporthaceae</taxon>
        <taxon>Gaeumannomyces</taxon>
    </lineage>
</organism>
<gene>
    <name evidence="2" type="primary">20348455</name>
    <name evidence="1" type="ORF">GGTG_07997</name>
</gene>
<sequence length="80" mass="9397">MGRLGFRARRWVDAGPALSSFWLADRRSLLQHRRTHRWMSWVLVLGTAFRCSFRPKRRYRAVEAVDSPVKISDDSTKSPH</sequence>
<evidence type="ECO:0000313" key="3">
    <source>
        <dbReference type="Proteomes" id="UP000006039"/>
    </source>
</evidence>
<evidence type="ECO:0000313" key="1">
    <source>
        <dbReference type="EMBL" id="EJT74151.1"/>
    </source>
</evidence>
<reference evidence="3" key="1">
    <citation type="submission" date="2010-07" db="EMBL/GenBank/DDBJ databases">
        <title>The genome sequence of Gaeumannomyces graminis var. tritici strain R3-111a-1.</title>
        <authorList>
            <consortium name="The Broad Institute Genome Sequencing Platform"/>
            <person name="Ma L.-J."/>
            <person name="Dead R."/>
            <person name="Young S."/>
            <person name="Zeng Q."/>
            <person name="Koehrsen M."/>
            <person name="Alvarado L."/>
            <person name="Berlin A."/>
            <person name="Chapman S.B."/>
            <person name="Chen Z."/>
            <person name="Freedman E."/>
            <person name="Gellesch M."/>
            <person name="Goldberg J."/>
            <person name="Griggs A."/>
            <person name="Gujja S."/>
            <person name="Heilman E.R."/>
            <person name="Heiman D."/>
            <person name="Hepburn T."/>
            <person name="Howarth C."/>
            <person name="Jen D."/>
            <person name="Larson L."/>
            <person name="Mehta T."/>
            <person name="Neiman D."/>
            <person name="Pearson M."/>
            <person name="Roberts A."/>
            <person name="Saif S."/>
            <person name="Shea T."/>
            <person name="Shenoy N."/>
            <person name="Sisk P."/>
            <person name="Stolte C."/>
            <person name="Sykes S."/>
            <person name="Walk T."/>
            <person name="White J."/>
            <person name="Yandava C."/>
            <person name="Haas B."/>
            <person name="Nusbaum C."/>
            <person name="Birren B."/>
        </authorList>
    </citation>
    <scope>NUCLEOTIDE SEQUENCE [LARGE SCALE GENOMIC DNA]</scope>
    <source>
        <strain evidence="3">R3-111a-1</strain>
    </source>
</reference>
<accession>J3P3A9</accession>
<dbReference type="Proteomes" id="UP000006039">
    <property type="component" value="Unassembled WGS sequence"/>
</dbReference>